<name>A0A9Q0HVY2_9POAL</name>
<evidence type="ECO:0000259" key="11">
    <source>
        <dbReference type="PROSITE" id="PS51141"/>
    </source>
</evidence>
<dbReference type="InterPro" id="IPR004333">
    <property type="entry name" value="SBP_dom"/>
</dbReference>
<dbReference type="PANTHER" id="PTHR31251:SF226">
    <property type="entry name" value="SQUAMOSA PROMOTER-BINDING-LIKE PROTEIN 6"/>
    <property type="match status" value="1"/>
</dbReference>
<dbReference type="InterPro" id="IPR044817">
    <property type="entry name" value="SBP-like"/>
</dbReference>
<gene>
    <name evidence="12" type="ORF">LUZ63_008412</name>
</gene>
<organism evidence="12 13">
    <name type="scientific">Rhynchospora breviuscula</name>
    <dbReference type="NCBI Taxonomy" id="2022672"/>
    <lineage>
        <taxon>Eukaryota</taxon>
        <taxon>Viridiplantae</taxon>
        <taxon>Streptophyta</taxon>
        <taxon>Embryophyta</taxon>
        <taxon>Tracheophyta</taxon>
        <taxon>Spermatophyta</taxon>
        <taxon>Magnoliopsida</taxon>
        <taxon>Liliopsida</taxon>
        <taxon>Poales</taxon>
        <taxon>Cyperaceae</taxon>
        <taxon>Cyperoideae</taxon>
        <taxon>Rhynchosporeae</taxon>
        <taxon>Rhynchospora</taxon>
    </lineage>
</organism>
<dbReference type="Pfam" id="PF03110">
    <property type="entry name" value="SBP"/>
    <property type="match status" value="1"/>
</dbReference>
<evidence type="ECO:0000256" key="1">
    <source>
        <dbReference type="ARBA" id="ARBA00004123"/>
    </source>
</evidence>
<dbReference type="GO" id="GO:0005634">
    <property type="term" value="C:nucleus"/>
    <property type="evidence" value="ECO:0007669"/>
    <property type="project" value="UniProtKB-SubCell"/>
</dbReference>
<dbReference type="Gene3D" id="4.10.1100.10">
    <property type="entry name" value="Transcription factor, SBP-box domain"/>
    <property type="match status" value="1"/>
</dbReference>
<keyword evidence="7" id="KW-0804">Transcription</keyword>
<evidence type="ECO:0000256" key="2">
    <source>
        <dbReference type="ARBA" id="ARBA00022723"/>
    </source>
</evidence>
<keyword evidence="6" id="KW-0238">DNA-binding</keyword>
<evidence type="ECO:0000256" key="6">
    <source>
        <dbReference type="ARBA" id="ARBA00023125"/>
    </source>
</evidence>
<evidence type="ECO:0000256" key="5">
    <source>
        <dbReference type="ARBA" id="ARBA00023015"/>
    </source>
</evidence>
<evidence type="ECO:0000256" key="3">
    <source>
        <dbReference type="ARBA" id="ARBA00022771"/>
    </source>
</evidence>
<evidence type="ECO:0000256" key="8">
    <source>
        <dbReference type="ARBA" id="ARBA00023242"/>
    </source>
</evidence>
<dbReference type="GO" id="GO:0008270">
    <property type="term" value="F:zinc ion binding"/>
    <property type="evidence" value="ECO:0007669"/>
    <property type="project" value="UniProtKB-KW"/>
</dbReference>
<accession>A0A9Q0HVY2</accession>
<evidence type="ECO:0000313" key="13">
    <source>
        <dbReference type="Proteomes" id="UP001151287"/>
    </source>
</evidence>
<dbReference type="OrthoDB" id="514967at2759"/>
<proteinExistence type="predicted"/>
<comment type="subcellular location">
    <subcellularLocation>
        <location evidence="1">Nucleus</location>
    </subcellularLocation>
</comment>
<evidence type="ECO:0000256" key="7">
    <source>
        <dbReference type="ARBA" id="ARBA00023163"/>
    </source>
</evidence>
<dbReference type="PANTHER" id="PTHR31251">
    <property type="entry name" value="SQUAMOSA PROMOTER-BINDING-LIKE PROTEIN 4"/>
    <property type="match status" value="1"/>
</dbReference>
<feature type="region of interest" description="Disordered" evidence="10">
    <location>
        <begin position="295"/>
        <end position="345"/>
    </location>
</feature>
<feature type="compositionally biased region" description="Low complexity" evidence="10">
    <location>
        <begin position="306"/>
        <end position="318"/>
    </location>
</feature>
<feature type="domain" description="SBP-type" evidence="11">
    <location>
        <begin position="72"/>
        <end position="149"/>
    </location>
</feature>
<feature type="compositionally biased region" description="Pro residues" evidence="10">
    <location>
        <begin position="49"/>
        <end position="59"/>
    </location>
</feature>
<evidence type="ECO:0000256" key="10">
    <source>
        <dbReference type="SAM" id="MobiDB-lite"/>
    </source>
</evidence>
<keyword evidence="13" id="KW-1185">Reference proteome</keyword>
<keyword evidence="8" id="KW-0539">Nucleus</keyword>
<dbReference type="EMBL" id="JAMQYH010000002">
    <property type="protein sequence ID" value="KAJ1699900.1"/>
    <property type="molecule type" value="Genomic_DNA"/>
</dbReference>
<evidence type="ECO:0000256" key="4">
    <source>
        <dbReference type="ARBA" id="ARBA00022833"/>
    </source>
</evidence>
<keyword evidence="2" id="KW-0479">Metal-binding</keyword>
<keyword evidence="3 9" id="KW-0863">Zinc-finger</keyword>
<evidence type="ECO:0000256" key="9">
    <source>
        <dbReference type="PROSITE-ProRule" id="PRU00470"/>
    </source>
</evidence>
<dbReference type="AlphaFoldDB" id="A0A9Q0HVY2"/>
<evidence type="ECO:0000313" key="12">
    <source>
        <dbReference type="EMBL" id="KAJ1699900.1"/>
    </source>
</evidence>
<dbReference type="PROSITE" id="PS51141">
    <property type="entry name" value="ZF_SBP"/>
    <property type="match status" value="1"/>
</dbReference>
<reference evidence="12" key="1">
    <citation type="journal article" date="2022" name="Cell">
        <title>Repeat-based holocentromeres influence genome architecture and karyotype evolution.</title>
        <authorList>
            <person name="Hofstatter P.G."/>
            <person name="Thangavel G."/>
            <person name="Lux T."/>
            <person name="Neumann P."/>
            <person name="Vondrak T."/>
            <person name="Novak P."/>
            <person name="Zhang M."/>
            <person name="Costa L."/>
            <person name="Castellani M."/>
            <person name="Scott A."/>
            <person name="Toegelov H."/>
            <person name="Fuchs J."/>
            <person name="Mata-Sucre Y."/>
            <person name="Dias Y."/>
            <person name="Vanzela A.L.L."/>
            <person name="Huettel B."/>
            <person name="Almeida C.C.S."/>
            <person name="Simkova H."/>
            <person name="Souza G."/>
            <person name="Pedrosa-Harand A."/>
            <person name="Macas J."/>
            <person name="Mayer K.F.X."/>
            <person name="Houben A."/>
            <person name="Marques A."/>
        </authorList>
    </citation>
    <scope>NUCLEOTIDE SEQUENCE</scope>
    <source>
        <strain evidence="12">RhyBre1mFocal</strain>
    </source>
</reference>
<comment type="caution">
    <text evidence="12">The sequence shown here is derived from an EMBL/GenBank/DDBJ whole genome shotgun (WGS) entry which is preliminary data.</text>
</comment>
<dbReference type="InterPro" id="IPR036893">
    <property type="entry name" value="SBP_sf"/>
</dbReference>
<dbReference type="FunFam" id="4.10.1100.10:FF:000001">
    <property type="entry name" value="Squamosa promoter-binding-like protein 14"/>
    <property type="match status" value="1"/>
</dbReference>
<dbReference type="GO" id="GO:0003677">
    <property type="term" value="F:DNA binding"/>
    <property type="evidence" value="ECO:0007669"/>
    <property type="project" value="UniProtKB-KW"/>
</dbReference>
<keyword evidence="5" id="KW-0805">Transcription regulation</keyword>
<feature type="compositionally biased region" description="Pro residues" evidence="10">
    <location>
        <begin position="1"/>
        <end position="17"/>
    </location>
</feature>
<feature type="compositionally biased region" description="Polar residues" evidence="10">
    <location>
        <begin position="334"/>
        <end position="345"/>
    </location>
</feature>
<sequence>MASKPSQPPSPTPPNPEMEPGSGSESANCLKFGKKMYFAESPSSSSKPPSSPPPLPPPGNVGRRRKAAEAQPPRCQVEGCNVDLTGSKPYYCRHKVCGTHSKAPRVVIAGIEQRFCQQCSRFHQLTEFDQGKRSCRRRLAGHNERRRKPPPGPLATRFGRLASSFHGDPSRYRGFVMDFAYPRPMATSSRDVWPAGRPSNPFPSSLGHQHPVSSAPDRFFPYQPGPNPLYPPDLPSDDCLTGVNSSCALSLLSTGPTIPSGSNFVANPVVPNSVSVAPCEPGGPWGFRSSGPYVGRSSSGGGGSGELEFSGGELELALQRSGPQMDHGSGRVFDNTSSHGPNWPL</sequence>
<dbReference type="SUPFAM" id="SSF103612">
    <property type="entry name" value="SBT domain"/>
    <property type="match status" value="1"/>
</dbReference>
<protein>
    <recommendedName>
        <fullName evidence="11">SBP-type domain-containing protein</fullName>
    </recommendedName>
</protein>
<dbReference type="Proteomes" id="UP001151287">
    <property type="component" value="Unassembled WGS sequence"/>
</dbReference>
<feature type="region of interest" description="Disordered" evidence="10">
    <location>
        <begin position="1"/>
        <end position="74"/>
    </location>
</feature>
<keyword evidence="4" id="KW-0862">Zinc</keyword>